<dbReference type="PANTHER" id="PTHR30419">
    <property type="entry name" value="HTH-TYPE TRANSCRIPTIONAL REGULATOR YBHD"/>
    <property type="match status" value="1"/>
</dbReference>
<keyword evidence="3" id="KW-0238">DNA-binding</keyword>
<keyword evidence="2" id="KW-0805">Transcription regulation</keyword>
<protein>
    <submittedName>
        <fullName evidence="6">LysR family transcriptional regulator</fullName>
    </submittedName>
</protein>
<dbReference type="Gene3D" id="3.40.190.10">
    <property type="entry name" value="Periplasmic binding protein-like II"/>
    <property type="match status" value="2"/>
</dbReference>
<organism evidence="6 7">
    <name type="scientific">Brucella pseudogrignonensis</name>
    <dbReference type="NCBI Taxonomy" id="419475"/>
    <lineage>
        <taxon>Bacteria</taxon>
        <taxon>Pseudomonadati</taxon>
        <taxon>Pseudomonadota</taxon>
        <taxon>Alphaproteobacteria</taxon>
        <taxon>Hyphomicrobiales</taxon>
        <taxon>Brucellaceae</taxon>
        <taxon>Brucella/Ochrobactrum group</taxon>
        <taxon>Brucella</taxon>
    </lineage>
</organism>
<evidence type="ECO:0000259" key="5">
    <source>
        <dbReference type="PROSITE" id="PS50931"/>
    </source>
</evidence>
<evidence type="ECO:0000313" key="7">
    <source>
        <dbReference type="Proteomes" id="UP000526233"/>
    </source>
</evidence>
<dbReference type="Pfam" id="PF03466">
    <property type="entry name" value="LysR_substrate"/>
    <property type="match status" value="1"/>
</dbReference>
<dbReference type="Gene3D" id="1.10.10.10">
    <property type="entry name" value="Winged helix-like DNA-binding domain superfamily/Winged helix DNA-binding domain"/>
    <property type="match status" value="1"/>
</dbReference>
<dbReference type="InterPro" id="IPR005119">
    <property type="entry name" value="LysR_subst-bd"/>
</dbReference>
<dbReference type="SUPFAM" id="SSF46785">
    <property type="entry name" value="Winged helix' DNA-binding domain"/>
    <property type="match status" value="1"/>
</dbReference>
<reference evidence="6 7" key="1">
    <citation type="submission" date="2018-11" db="EMBL/GenBank/DDBJ databases">
        <title>Genome sequencing and analysis.</title>
        <authorList>
            <person name="Huang Y.-T."/>
        </authorList>
    </citation>
    <scope>NUCLEOTIDE SEQUENCE [LARGE SCALE GENOMIC DNA]</scope>
    <source>
        <strain evidence="6 7">SHIN</strain>
    </source>
</reference>
<dbReference type="AlphaFoldDB" id="A0A7Y3T2T7"/>
<dbReference type="GO" id="GO:0005829">
    <property type="term" value="C:cytosol"/>
    <property type="evidence" value="ECO:0007669"/>
    <property type="project" value="TreeGrafter"/>
</dbReference>
<evidence type="ECO:0000256" key="1">
    <source>
        <dbReference type="ARBA" id="ARBA00009437"/>
    </source>
</evidence>
<dbReference type="RefSeq" id="WP_171379565.1">
    <property type="nucleotide sequence ID" value="NZ_PKQI01000001.1"/>
</dbReference>
<proteinExistence type="inferred from homology"/>
<dbReference type="GO" id="GO:0003677">
    <property type="term" value="F:DNA binding"/>
    <property type="evidence" value="ECO:0007669"/>
    <property type="project" value="UniProtKB-KW"/>
</dbReference>
<dbReference type="InterPro" id="IPR050950">
    <property type="entry name" value="HTH-type_LysR_regulators"/>
</dbReference>
<dbReference type="Pfam" id="PF00126">
    <property type="entry name" value="HTH_1"/>
    <property type="match status" value="1"/>
</dbReference>
<dbReference type="EMBL" id="PKQI01000001">
    <property type="protein sequence ID" value="NNV19085.1"/>
    <property type="molecule type" value="Genomic_DNA"/>
</dbReference>
<dbReference type="PROSITE" id="PS50931">
    <property type="entry name" value="HTH_LYSR"/>
    <property type="match status" value="1"/>
</dbReference>
<sequence length="294" mass="31910">MEVFVAVASVGSFTVAAKELNTSRTALGAMIDALEETFGGQLFNRKRSVGISLTTNGERLLPLAISLLRDAENIGHEIANTQDLSGELLIGATVSLAGTVVPHLLERLAKTHPRLRLRIVVRGVDELIEMLNVGGIELLLSYATSTPVQKLASEALFGTKLGVIAAKTVSLGEVPDVSVNQLAGRSVVILDNAVNRQNLFDYLRRVAAPEIDVKYRVGTLPLCIEIVQRGLALGIVPVFPLMKDQLPESIACYDLNPAPSFYRASISWRPDVSLSFQAKVAIEELRKLCLEQVW</sequence>
<evidence type="ECO:0000256" key="2">
    <source>
        <dbReference type="ARBA" id="ARBA00023015"/>
    </source>
</evidence>
<dbReference type="GO" id="GO:0003700">
    <property type="term" value="F:DNA-binding transcription factor activity"/>
    <property type="evidence" value="ECO:0007669"/>
    <property type="project" value="InterPro"/>
</dbReference>
<dbReference type="InterPro" id="IPR036390">
    <property type="entry name" value="WH_DNA-bd_sf"/>
</dbReference>
<dbReference type="InterPro" id="IPR000847">
    <property type="entry name" value="LysR_HTH_N"/>
</dbReference>
<dbReference type="CDD" id="cd05466">
    <property type="entry name" value="PBP2_LTTR_substrate"/>
    <property type="match status" value="1"/>
</dbReference>
<dbReference type="PANTHER" id="PTHR30419:SF8">
    <property type="entry name" value="NITROGEN ASSIMILATION TRANSCRIPTIONAL ACTIVATOR-RELATED"/>
    <property type="match status" value="1"/>
</dbReference>
<keyword evidence="4" id="KW-0804">Transcription</keyword>
<evidence type="ECO:0000256" key="3">
    <source>
        <dbReference type="ARBA" id="ARBA00023125"/>
    </source>
</evidence>
<feature type="domain" description="HTH lysR-type" evidence="5">
    <location>
        <begin position="1"/>
        <end position="54"/>
    </location>
</feature>
<dbReference type="InterPro" id="IPR036388">
    <property type="entry name" value="WH-like_DNA-bd_sf"/>
</dbReference>
<accession>A0A7Y3T2T7</accession>
<evidence type="ECO:0000313" key="6">
    <source>
        <dbReference type="EMBL" id="NNV19085.1"/>
    </source>
</evidence>
<comment type="similarity">
    <text evidence="1">Belongs to the LysR transcriptional regulatory family.</text>
</comment>
<name>A0A7Y3T2T7_9HYPH</name>
<gene>
    <name evidence="6" type="ORF">EHE22_01410</name>
</gene>
<comment type="caution">
    <text evidence="6">The sequence shown here is derived from an EMBL/GenBank/DDBJ whole genome shotgun (WGS) entry which is preliminary data.</text>
</comment>
<evidence type="ECO:0000256" key="4">
    <source>
        <dbReference type="ARBA" id="ARBA00023163"/>
    </source>
</evidence>
<dbReference type="Proteomes" id="UP000526233">
    <property type="component" value="Unassembled WGS sequence"/>
</dbReference>
<dbReference type="SUPFAM" id="SSF53850">
    <property type="entry name" value="Periplasmic binding protein-like II"/>
    <property type="match status" value="1"/>
</dbReference>